<dbReference type="Pfam" id="PF13524">
    <property type="entry name" value="Glyco_trans_1_2"/>
    <property type="match status" value="1"/>
</dbReference>
<dbReference type="AlphaFoldDB" id="A0A7W8C0R8"/>
<name>A0A7W8C0R8_9BACT</name>
<dbReference type="RefSeq" id="WP_246388017.1">
    <property type="nucleotide sequence ID" value="NZ_JACHGO010000003.1"/>
</dbReference>
<evidence type="ECO:0000313" key="3">
    <source>
        <dbReference type="Proteomes" id="UP000539075"/>
    </source>
</evidence>
<protein>
    <recommendedName>
        <fullName evidence="1">Spore protein YkvP/CgeB glycosyl transferase-like domain-containing protein</fullName>
    </recommendedName>
</protein>
<reference evidence="2 3" key="1">
    <citation type="submission" date="2020-08" db="EMBL/GenBank/DDBJ databases">
        <title>Genomic Encyclopedia of Type Strains, Phase IV (KMG-IV): sequencing the most valuable type-strain genomes for metagenomic binning, comparative biology and taxonomic classification.</title>
        <authorList>
            <person name="Goeker M."/>
        </authorList>
    </citation>
    <scope>NUCLEOTIDE SEQUENCE [LARGE SCALE GENOMIC DNA]</scope>
    <source>
        <strain evidence="2 3">DSM 11275</strain>
    </source>
</reference>
<sequence>MNADRASRPQRISLPDFFGRKLTLPEGQESWRRAGEGEDALVLGLGPGCPWQTSLAAGARAVYWLEHEPTLQSLPALNERDGAGPPDHWKKVSQEEAVALAAQCVCFFYGPGMRLAPDFWGPLLGRVDAALLGAPELTKDNSPENSTALAPPDAANVDSPACLASRKGRGESRGFVLLPGHDGQLLHQELVQALDSCGLHPVSAVPDAFQAHVDVHAVWRDILRQGKPRLVLSVNLRGLDAEGRVFHLCQGMGIPVALWLVDNPWHVLSALRLPWWREAHIFVTDASFVPELVAAGARHAHHMPLAVAPHMWRQAAPDFLAAPEPLFVGRSAFPEKERFFAAAKVPDGMLAEALALLECDETPARGPNYFWWQQMLGRASWPDPAIRSAGLGAEACACANRVRWLRTILEERASSFAETNIDPGVSPSVNPNVGSVSVPTVELARPSMRIVGDAGWRELLPGANIQPPVDYYSALPGLYAQAAVVNVTSLLLPHSLSQRHFDVWAAGGLLFSDATPGLDLFPEDLAEAVRLDAPKDFWPRWDTVCSRPAYARDLRLAWREHLRGGHEYRHRVRRICELMGIAADGV</sequence>
<dbReference type="Proteomes" id="UP000539075">
    <property type="component" value="Unassembled WGS sequence"/>
</dbReference>
<organism evidence="2 3">
    <name type="scientific">Desulfovibrio intestinalis</name>
    <dbReference type="NCBI Taxonomy" id="58621"/>
    <lineage>
        <taxon>Bacteria</taxon>
        <taxon>Pseudomonadati</taxon>
        <taxon>Thermodesulfobacteriota</taxon>
        <taxon>Desulfovibrionia</taxon>
        <taxon>Desulfovibrionales</taxon>
        <taxon>Desulfovibrionaceae</taxon>
        <taxon>Desulfovibrio</taxon>
    </lineage>
</organism>
<gene>
    <name evidence="2" type="ORF">HNQ38_001249</name>
</gene>
<keyword evidence="3" id="KW-1185">Reference proteome</keyword>
<proteinExistence type="predicted"/>
<feature type="domain" description="Spore protein YkvP/CgeB glycosyl transferase-like" evidence="1">
    <location>
        <begin position="447"/>
        <end position="576"/>
    </location>
</feature>
<dbReference type="EMBL" id="JACHGO010000003">
    <property type="protein sequence ID" value="MBB5143161.1"/>
    <property type="molecule type" value="Genomic_DNA"/>
</dbReference>
<evidence type="ECO:0000259" key="1">
    <source>
        <dbReference type="Pfam" id="PF13524"/>
    </source>
</evidence>
<dbReference type="InterPro" id="IPR055259">
    <property type="entry name" value="YkvP/CgeB_Glyco_trans-like"/>
</dbReference>
<accession>A0A7W8C0R8</accession>
<evidence type="ECO:0000313" key="2">
    <source>
        <dbReference type="EMBL" id="MBB5143161.1"/>
    </source>
</evidence>
<comment type="caution">
    <text evidence="2">The sequence shown here is derived from an EMBL/GenBank/DDBJ whole genome shotgun (WGS) entry which is preliminary data.</text>
</comment>